<keyword evidence="1" id="KW-0812">Transmembrane</keyword>
<keyword evidence="1" id="KW-0472">Membrane</keyword>
<evidence type="ECO:0000313" key="3">
    <source>
        <dbReference type="Proteomes" id="UP001319121"/>
    </source>
</evidence>
<keyword evidence="1" id="KW-1133">Transmembrane helix</keyword>
<name>A0AAN1SZ07_9PROT</name>
<reference evidence="2 3" key="1">
    <citation type="submission" date="2019-03" db="EMBL/GenBank/DDBJ databases">
        <title>Complete genome sequence of Ferrigenium kumadai strain An22, a microaerophilic iron-oxidizing bacterium isolated from a paddy field soil.</title>
        <authorList>
            <person name="Watanabe T."/>
            <person name="Asakawa S."/>
        </authorList>
    </citation>
    <scope>NUCLEOTIDE SEQUENCE [LARGE SCALE GENOMIC DNA]</scope>
    <source>
        <strain evidence="2 3">An22</strain>
    </source>
</reference>
<dbReference type="RefSeq" id="WP_246487439.1">
    <property type="nucleotide sequence ID" value="NZ_AP019536.1"/>
</dbReference>
<accession>A0AAN1SZ07</accession>
<evidence type="ECO:0008006" key="4">
    <source>
        <dbReference type="Google" id="ProtNLM"/>
    </source>
</evidence>
<protein>
    <recommendedName>
        <fullName evidence="4">NusG domain-containing protein</fullName>
    </recommendedName>
</protein>
<dbReference type="EMBL" id="AP019536">
    <property type="protein sequence ID" value="BBI98715.1"/>
    <property type="molecule type" value="Genomic_DNA"/>
</dbReference>
<dbReference type="KEGG" id="fku:FGKAn22_04080"/>
<proteinExistence type="predicted"/>
<dbReference type="Pfam" id="PF07009">
    <property type="entry name" value="NusG_II"/>
    <property type="match status" value="1"/>
</dbReference>
<dbReference type="InterPro" id="IPR038690">
    <property type="entry name" value="NusG_2_sf"/>
</dbReference>
<evidence type="ECO:0000313" key="2">
    <source>
        <dbReference type="EMBL" id="BBI98715.1"/>
    </source>
</evidence>
<dbReference type="CDD" id="cd09910">
    <property type="entry name" value="NGN-insert_like"/>
    <property type="match status" value="1"/>
</dbReference>
<organism evidence="2 3">
    <name type="scientific">Ferrigenium kumadai</name>
    <dbReference type="NCBI Taxonomy" id="1682490"/>
    <lineage>
        <taxon>Bacteria</taxon>
        <taxon>Pseudomonadati</taxon>
        <taxon>Pseudomonadota</taxon>
        <taxon>Betaproteobacteria</taxon>
        <taxon>Nitrosomonadales</taxon>
        <taxon>Gallionellaceae</taxon>
        <taxon>Ferrigenium</taxon>
    </lineage>
</organism>
<dbReference type="Proteomes" id="UP001319121">
    <property type="component" value="Chromosome"/>
</dbReference>
<dbReference type="Gene3D" id="2.60.320.10">
    <property type="entry name" value="N-utilization substance G protein NusG, insert domain"/>
    <property type="match status" value="1"/>
</dbReference>
<sequence>MNSHESLRAAILPHLKPGDWLTLLIGSACVILLALNLWSGDLADRAIIRSGGKIFREVPLSHDQQIEVPGPLGTSIITIEKRRARISSDPSPRQYCVRQGWLQQSGEIAICLPNEVSVELAGSQKKYDSLNY</sequence>
<feature type="transmembrane region" description="Helical" evidence="1">
    <location>
        <begin position="20"/>
        <end position="39"/>
    </location>
</feature>
<gene>
    <name evidence="2" type="ORF">FGKAn22_04080</name>
</gene>
<evidence type="ECO:0000256" key="1">
    <source>
        <dbReference type="SAM" id="Phobius"/>
    </source>
</evidence>
<keyword evidence="3" id="KW-1185">Reference proteome</keyword>
<dbReference type="AlphaFoldDB" id="A0AAN1SZ07"/>